<proteinExistence type="predicted"/>
<evidence type="ECO:0000313" key="3">
    <source>
        <dbReference type="Proteomes" id="UP000824596"/>
    </source>
</evidence>
<name>A0A9P8N9T0_9HYPO</name>
<reference evidence="2" key="1">
    <citation type="submission" date="2021-09" db="EMBL/GenBank/DDBJ databases">
        <title>A high-quality genome of the endoparasitic fungus Hirsutella rhossiliensis with a comparison of Hirsutella genomes reveals transposable elements contributing to genome size variation.</title>
        <authorList>
            <person name="Lin R."/>
            <person name="Jiao Y."/>
            <person name="Sun X."/>
            <person name="Ling J."/>
            <person name="Xie B."/>
            <person name="Cheng X."/>
        </authorList>
    </citation>
    <scope>NUCLEOTIDE SEQUENCE</scope>
    <source>
        <strain evidence="2">HR02</strain>
    </source>
</reference>
<dbReference type="EMBL" id="JAIZPD010000001">
    <property type="protein sequence ID" value="KAH0968621.1"/>
    <property type="molecule type" value="Genomic_DNA"/>
</dbReference>
<evidence type="ECO:0000313" key="2">
    <source>
        <dbReference type="EMBL" id="KAH0968621.1"/>
    </source>
</evidence>
<dbReference type="RefSeq" id="XP_044726134.1">
    <property type="nucleotide sequence ID" value="XM_044859734.1"/>
</dbReference>
<dbReference type="GeneID" id="68350392"/>
<gene>
    <name evidence="2" type="ORF">HRG_01263</name>
</gene>
<dbReference type="AlphaFoldDB" id="A0A9P8N9T0"/>
<feature type="region of interest" description="Disordered" evidence="1">
    <location>
        <begin position="1"/>
        <end position="20"/>
    </location>
</feature>
<feature type="compositionally biased region" description="Basic and acidic residues" evidence="1">
    <location>
        <begin position="9"/>
        <end position="20"/>
    </location>
</feature>
<protein>
    <submittedName>
        <fullName evidence="2">Uncharacterized protein</fullName>
    </submittedName>
</protein>
<dbReference type="Proteomes" id="UP000824596">
    <property type="component" value="Unassembled WGS sequence"/>
</dbReference>
<sequence length="115" mass="12251">MTEPPKTPRQVDHDAAAKTDEDKAILRELQRELGRLDPDMSMEDTAWLESQAGPAELARVLDGEQEFRSLSKEEQNAIIRSGDGCLNTLLGEAAAGTPPVAGGRAADLVGSADHA</sequence>
<keyword evidence="3" id="KW-1185">Reference proteome</keyword>
<evidence type="ECO:0000256" key="1">
    <source>
        <dbReference type="SAM" id="MobiDB-lite"/>
    </source>
</evidence>
<accession>A0A9P8N9T0</accession>
<organism evidence="2 3">
    <name type="scientific">Hirsutella rhossiliensis</name>
    <dbReference type="NCBI Taxonomy" id="111463"/>
    <lineage>
        <taxon>Eukaryota</taxon>
        <taxon>Fungi</taxon>
        <taxon>Dikarya</taxon>
        <taxon>Ascomycota</taxon>
        <taxon>Pezizomycotina</taxon>
        <taxon>Sordariomycetes</taxon>
        <taxon>Hypocreomycetidae</taxon>
        <taxon>Hypocreales</taxon>
        <taxon>Ophiocordycipitaceae</taxon>
        <taxon>Hirsutella</taxon>
    </lineage>
</organism>
<comment type="caution">
    <text evidence="2">The sequence shown here is derived from an EMBL/GenBank/DDBJ whole genome shotgun (WGS) entry which is preliminary data.</text>
</comment>